<evidence type="ECO:0000256" key="2">
    <source>
        <dbReference type="ARBA" id="ARBA00039270"/>
    </source>
</evidence>
<dbReference type="GO" id="GO:0005737">
    <property type="term" value="C:cytoplasm"/>
    <property type="evidence" value="ECO:0007669"/>
    <property type="project" value="UniProtKB-SubCell"/>
</dbReference>
<dbReference type="FunFam" id="3.30.1370.10:FF:000039">
    <property type="entry name" value="vigilin isoform X1"/>
    <property type="match status" value="1"/>
</dbReference>
<gene>
    <name evidence="5 7" type="primary">Hdlbp</name>
    <name evidence="5" type="ORF">rCG_55574</name>
</gene>
<accession>A6JQZ4</accession>
<dbReference type="Pfam" id="PF00013">
    <property type="entry name" value="KH_1"/>
    <property type="match status" value="4"/>
</dbReference>
<keyword evidence="1" id="KW-0677">Repeat</keyword>
<dbReference type="PROSITE" id="PS50084">
    <property type="entry name" value="KH_TYPE_1"/>
    <property type="match status" value="4"/>
</dbReference>
<dbReference type="CDD" id="cd22409">
    <property type="entry name" value="KH-I_Vigilin_rpt5"/>
    <property type="match status" value="1"/>
</dbReference>
<sequence>MQETGTRINIPPPSVNRTEIVFTGEKEQLAQAVARIKKIYEEKKKKTTTIAVEVKKSQHKYVIGPKGNSLQEILERTGVSVEIPPSDSISETVILRGEPEKLGQALTEVYAKANSFTVSSVSAPSWLHRFIIGKKGQNLAKITQQMPKVHIEFTEGEDKITLEGPTEDVNVAQEQIEGMVKDLINRMDYVEINIDHKFHRHLIGKSGANINRIKDQYKVSVRIPPDSEKSNLIRIEGDPQGVQQAKRELLELASRMENERTKDLIIEQRFHRTIIGQKGERIREIRDKFPEVIINFPDPAQKTCSQHSDLHSRAPQRLGVDFLCHDLRK</sequence>
<feature type="domain" description="K Homology" evidence="4">
    <location>
        <begin position="258"/>
        <end position="328"/>
    </location>
</feature>
<evidence type="ECO:0000313" key="7">
    <source>
        <dbReference type="RGD" id="620962"/>
    </source>
</evidence>
<feature type="domain" description="K Homology" evidence="4">
    <location>
        <begin position="186"/>
        <end position="254"/>
    </location>
</feature>
<dbReference type="GO" id="GO:0003723">
    <property type="term" value="F:RNA binding"/>
    <property type="evidence" value="ECO:0007669"/>
    <property type="project" value="UniProtKB-UniRule"/>
</dbReference>
<keyword evidence="3" id="KW-0694">RNA-binding</keyword>
<dbReference type="RGD" id="620962">
    <property type="gene designation" value="Hdlbp"/>
</dbReference>
<dbReference type="InterPro" id="IPR004088">
    <property type="entry name" value="KH_dom_type_1"/>
</dbReference>
<dbReference type="Gene3D" id="3.30.1370.10">
    <property type="entry name" value="K Homology domain, type 1"/>
    <property type="match status" value="4"/>
</dbReference>
<dbReference type="EMBL" id="CH473997">
    <property type="protein sequence ID" value="EDL91937.1"/>
    <property type="molecule type" value="Genomic_DNA"/>
</dbReference>
<dbReference type="EMBL" id="CH473997">
    <property type="protein sequence ID" value="EDL91932.1"/>
    <property type="molecule type" value="Genomic_DNA"/>
</dbReference>
<dbReference type="PANTHER" id="PTHR10627">
    <property type="entry name" value="SCP160"/>
    <property type="match status" value="1"/>
</dbReference>
<dbReference type="Proteomes" id="UP000234681">
    <property type="component" value="Chromosome 9"/>
</dbReference>
<feature type="domain" description="K Homology" evidence="4">
    <location>
        <begin position="46"/>
        <end position="114"/>
    </location>
</feature>
<evidence type="ECO:0000313" key="6">
    <source>
        <dbReference type="Proteomes" id="UP000234681"/>
    </source>
</evidence>
<dbReference type="SMART" id="SM00322">
    <property type="entry name" value="KH"/>
    <property type="match status" value="4"/>
</dbReference>
<keyword evidence="5" id="KW-0449">Lipoprotein</keyword>
<protein>
    <recommendedName>
        <fullName evidence="2">Vigilin</fullName>
    </recommendedName>
</protein>
<dbReference type="FunFam" id="3.30.1370.10:FF:000061">
    <property type="entry name" value="High density lipoprotein binding protein"/>
    <property type="match status" value="1"/>
</dbReference>
<evidence type="ECO:0000256" key="1">
    <source>
        <dbReference type="ARBA" id="ARBA00022737"/>
    </source>
</evidence>
<dbReference type="InterPro" id="IPR004087">
    <property type="entry name" value="KH_dom"/>
</dbReference>
<reference evidence="5 6" key="2">
    <citation type="submission" date="2005-09" db="EMBL/GenBank/DDBJ databases">
        <authorList>
            <person name="Mural R.J."/>
            <person name="Li P.W."/>
            <person name="Adams M.D."/>
            <person name="Amanatides P.G."/>
            <person name="Baden-Tillson H."/>
            <person name="Barnstead M."/>
            <person name="Chin S.H."/>
            <person name="Dew I."/>
            <person name="Evans C.A."/>
            <person name="Ferriera S."/>
            <person name="Flanigan M."/>
            <person name="Fosler C."/>
            <person name="Glodek A."/>
            <person name="Gu Z."/>
            <person name="Holt R.A."/>
            <person name="Jennings D."/>
            <person name="Kraft C.L."/>
            <person name="Lu F."/>
            <person name="Nguyen T."/>
            <person name="Nusskern D.R."/>
            <person name="Pfannkoch C.M."/>
            <person name="Sitter C."/>
            <person name="Sutton G.G."/>
            <person name="Venter J.C."/>
            <person name="Wang Z."/>
            <person name="Woodage T."/>
            <person name="Zheng X.H."/>
            <person name="Zhong F."/>
        </authorList>
    </citation>
    <scope>NUCLEOTIDE SEQUENCE [LARGE SCALE GENOMIC DNA]</scope>
    <source>
        <strain evidence="5">BN</strain>
        <strain evidence="6">BN, Sprague-Dawley</strain>
    </source>
</reference>
<dbReference type="CDD" id="cd02394">
    <property type="entry name" value="KH-I_Vigilin_rpt6"/>
    <property type="match status" value="1"/>
</dbReference>
<evidence type="ECO:0000259" key="4">
    <source>
        <dbReference type="SMART" id="SM00322"/>
    </source>
</evidence>
<dbReference type="InterPro" id="IPR036612">
    <property type="entry name" value="KH_dom_type_1_sf"/>
</dbReference>
<dbReference type="CDD" id="cd22408">
    <property type="entry name" value="KH-I_Vigilin_rpt4"/>
    <property type="match status" value="1"/>
</dbReference>
<dbReference type="SUPFAM" id="SSF54791">
    <property type="entry name" value="Eukaryotic type KH-domain (KH-domain type I)"/>
    <property type="match status" value="4"/>
</dbReference>
<name>A6JQZ4_RAT</name>
<reference evidence="5" key="1">
    <citation type="journal article" date="2005" name="Genome Res.">
        <title>Gene and alternative splicing annotation with AIR.</title>
        <authorList>
            <person name="Florea L."/>
            <person name="Di Francesco V."/>
            <person name="Miller J."/>
            <person name="Turner R."/>
            <person name="Yao A."/>
            <person name="Harris M."/>
            <person name="Walenz B."/>
            <person name="Mobarry C."/>
            <person name="Merkulov G.V."/>
            <person name="Charlab R."/>
            <person name="Dew I."/>
            <person name="Deng Z."/>
            <person name="Istrail S."/>
            <person name="Li P."/>
            <person name="Sutton G."/>
        </authorList>
    </citation>
    <scope>NUCLEOTIDE SEQUENCE</scope>
    <source>
        <strain evidence="5">BN</strain>
    </source>
</reference>
<dbReference type="PANTHER" id="PTHR10627:SF34">
    <property type="entry name" value="VIGILIN"/>
    <property type="match status" value="1"/>
</dbReference>
<dbReference type="EMBL" id="CH473997">
    <property type="protein sequence ID" value="EDL91944.1"/>
    <property type="molecule type" value="Genomic_DNA"/>
</dbReference>
<organism evidence="5 6">
    <name type="scientific">Rattus norvegicus</name>
    <name type="common">Rat</name>
    <dbReference type="NCBI Taxonomy" id="10116"/>
    <lineage>
        <taxon>Eukaryota</taxon>
        <taxon>Metazoa</taxon>
        <taxon>Chordata</taxon>
        <taxon>Craniata</taxon>
        <taxon>Vertebrata</taxon>
        <taxon>Euteleostomi</taxon>
        <taxon>Mammalia</taxon>
        <taxon>Eutheria</taxon>
        <taxon>Euarchontoglires</taxon>
        <taxon>Glires</taxon>
        <taxon>Rodentia</taxon>
        <taxon>Myomorpha</taxon>
        <taxon>Muroidea</taxon>
        <taxon>Muridae</taxon>
        <taxon>Murinae</taxon>
        <taxon>Rattus</taxon>
    </lineage>
</organism>
<evidence type="ECO:0000256" key="3">
    <source>
        <dbReference type="PROSITE-ProRule" id="PRU00117"/>
    </source>
</evidence>
<dbReference type="AlphaFoldDB" id="A6JQZ4"/>
<proteinExistence type="predicted"/>
<dbReference type="FunFam" id="3.30.1370.10:FF:000042">
    <property type="entry name" value="Vigilin isoform X1"/>
    <property type="match status" value="1"/>
</dbReference>
<evidence type="ECO:0000313" key="5">
    <source>
        <dbReference type="EMBL" id="EDL91932.1"/>
    </source>
</evidence>
<feature type="domain" description="K Homology" evidence="4">
    <location>
        <begin position="115"/>
        <end position="181"/>
    </location>
</feature>